<name>A0A6L2PLF7_COPFO</name>
<evidence type="ECO:0000313" key="2">
    <source>
        <dbReference type="Proteomes" id="UP000502823"/>
    </source>
</evidence>
<dbReference type="InParanoid" id="A0A6L2PLF7"/>
<comment type="caution">
    <text evidence="1">The sequence shown here is derived from an EMBL/GenBank/DDBJ whole genome shotgun (WGS) entry which is preliminary data.</text>
</comment>
<dbReference type="EMBL" id="BLKM01008356">
    <property type="protein sequence ID" value="GFG33419.1"/>
    <property type="molecule type" value="Genomic_DNA"/>
</dbReference>
<evidence type="ECO:0000313" key="1">
    <source>
        <dbReference type="EMBL" id="GFG33419.1"/>
    </source>
</evidence>
<accession>A0A6L2PLF7</accession>
<organism evidence="1 2">
    <name type="scientific">Coptotermes formosanus</name>
    <name type="common">Formosan subterranean termite</name>
    <dbReference type="NCBI Taxonomy" id="36987"/>
    <lineage>
        <taxon>Eukaryota</taxon>
        <taxon>Metazoa</taxon>
        <taxon>Ecdysozoa</taxon>
        <taxon>Arthropoda</taxon>
        <taxon>Hexapoda</taxon>
        <taxon>Insecta</taxon>
        <taxon>Pterygota</taxon>
        <taxon>Neoptera</taxon>
        <taxon>Polyneoptera</taxon>
        <taxon>Dictyoptera</taxon>
        <taxon>Blattodea</taxon>
        <taxon>Blattoidea</taxon>
        <taxon>Termitoidae</taxon>
        <taxon>Rhinotermitidae</taxon>
        <taxon>Coptotermes</taxon>
    </lineage>
</organism>
<dbReference type="AlphaFoldDB" id="A0A6L2PLF7"/>
<sequence>MFPARQGCGSFRTSGLRKSHRHLQRSLDWKRWACSLGSHITGPHSIGLLTPGLHEDFIYSSPVHSDEDLIALPLRQQQPSERNLAFFERKRHSLLRRCQFCIEVCGCTFEHLL</sequence>
<reference evidence="2" key="1">
    <citation type="submission" date="2020-01" db="EMBL/GenBank/DDBJ databases">
        <title>Draft genome sequence of the Termite Coptotermes fromosanus.</title>
        <authorList>
            <person name="Itakura S."/>
            <person name="Yosikawa Y."/>
            <person name="Umezawa K."/>
        </authorList>
    </citation>
    <scope>NUCLEOTIDE SEQUENCE [LARGE SCALE GENOMIC DNA]</scope>
</reference>
<gene>
    <name evidence="1" type="ORF">Cfor_10013</name>
</gene>
<protein>
    <submittedName>
        <fullName evidence="1">Uncharacterized protein</fullName>
    </submittedName>
</protein>
<dbReference type="Proteomes" id="UP000502823">
    <property type="component" value="Unassembled WGS sequence"/>
</dbReference>
<proteinExistence type="predicted"/>
<keyword evidence="2" id="KW-1185">Reference proteome</keyword>